<accession>A0A8J2PA10</accession>
<proteinExistence type="predicted"/>
<sequence length="149" mass="17363">KRRWYRQEADLTRTKQVARIIPQISENEEEHELTADDLNILFMAALIAGDLEKKNRQPTEDEAGVLLLAAFIAMANEDELRREGLFGQPQLPNQFQFRQVGSAEIREVANKHNLRFTPGIFNFRRQLATSEDDESGKKLKYIRYIPIYK</sequence>
<gene>
    <name evidence="1" type="ORF">AFUS01_LOCUS20376</name>
</gene>
<evidence type="ECO:0000313" key="2">
    <source>
        <dbReference type="Proteomes" id="UP000708208"/>
    </source>
</evidence>
<feature type="non-terminal residue" evidence="1">
    <location>
        <position position="149"/>
    </location>
</feature>
<keyword evidence="2" id="KW-1185">Reference proteome</keyword>
<evidence type="ECO:0000313" key="1">
    <source>
        <dbReference type="EMBL" id="CAG7731807.1"/>
    </source>
</evidence>
<name>A0A8J2PA10_9HEXA</name>
<dbReference type="AlphaFoldDB" id="A0A8J2PA10"/>
<reference evidence="1" key="1">
    <citation type="submission" date="2021-06" db="EMBL/GenBank/DDBJ databases">
        <authorList>
            <person name="Hodson N. C."/>
            <person name="Mongue J. A."/>
            <person name="Jaron S. K."/>
        </authorList>
    </citation>
    <scope>NUCLEOTIDE SEQUENCE</scope>
</reference>
<organism evidence="1 2">
    <name type="scientific">Allacma fusca</name>
    <dbReference type="NCBI Taxonomy" id="39272"/>
    <lineage>
        <taxon>Eukaryota</taxon>
        <taxon>Metazoa</taxon>
        <taxon>Ecdysozoa</taxon>
        <taxon>Arthropoda</taxon>
        <taxon>Hexapoda</taxon>
        <taxon>Collembola</taxon>
        <taxon>Symphypleona</taxon>
        <taxon>Sminthuridae</taxon>
        <taxon>Allacma</taxon>
    </lineage>
</organism>
<dbReference type="Proteomes" id="UP000708208">
    <property type="component" value="Unassembled WGS sequence"/>
</dbReference>
<comment type="caution">
    <text evidence="1">The sequence shown here is derived from an EMBL/GenBank/DDBJ whole genome shotgun (WGS) entry which is preliminary data.</text>
</comment>
<protein>
    <submittedName>
        <fullName evidence="1">Uncharacterized protein</fullName>
    </submittedName>
</protein>
<dbReference type="EMBL" id="CAJVCH010220163">
    <property type="protein sequence ID" value="CAG7731807.1"/>
    <property type="molecule type" value="Genomic_DNA"/>
</dbReference>